<proteinExistence type="predicted"/>
<dbReference type="Gene3D" id="3.30.110.170">
    <property type="entry name" value="Protein of unknown function (DUF541), domain 1"/>
    <property type="match status" value="1"/>
</dbReference>
<dbReference type="PANTHER" id="PTHR34387:SF2">
    <property type="entry name" value="SLR1258 PROTEIN"/>
    <property type="match status" value="1"/>
</dbReference>
<gene>
    <name evidence="2" type="ORF">GOB93_15225</name>
</gene>
<dbReference type="PANTHER" id="PTHR34387">
    <property type="entry name" value="SLR1258 PROTEIN"/>
    <property type="match status" value="1"/>
</dbReference>
<dbReference type="RefSeq" id="WP_173584369.1">
    <property type="nucleotide sequence ID" value="NZ_WOTB01000023.1"/>
</dbReference>
<evidence type="ECO:0000313" key="3">
    <source>
        <dbReference type="Proteomes" id="UP000635278"/>
    </source>
</evidence>
<name>A0ABX0JRN0_9PROT</name>
<accession>A0ABX0JRN0</accession>
<feature type="chain" id="PRO_5047071845" evidence="1">
    <location>
        <begin position="26"/>
        <end position="232"/>
    </location>
</feature>
<feature type="signal peptide" evidence="1">
    <location>
        <begin position="1"/>
        <end position="25"/>
    </location>
</feature>
<dbReference type="InterPro" id="IPR052022">
    <property type="entry name" value="26kDa_periplasmic_antigen"/>
</dbReference>
<evidence type="ECO:0000313" key="2">
    <source>
        <dbReference type="EMBL" id="NHN85982.1"/>
    </source>
</evidence>
<keyword evidence="3" id="KW-1185">Reference proteome</keyword>
<dbReference type="Gene3D" id="3.30.70.2970">
    <property type="entry name" value="Protein of unknown function (DUF541), domain 2"/>
    <property type="match status" value="1"/>
</dbReference>
<dbReference type="InterPro" id="IPR007497">
    <property type="entry name" value="SIMPL/DUF541"/>
</dbReference>
<reference evidence="2 3" key="1">
    <citation type="journal article" date="2020" name="Int. J. Syst. Evol. Microbiol.">
        <title>Novel acetic acid bacteria from cider fermentations: Acetobacter conturbans sp. nov. and Acetobacter fallax sp. nov.</title>
        <authorList>
            <person name="Sombolestani A.S."/>
            <person name="Cleenwerck I."/>
            <person name="Cnockaert M."/>
            <person name="Borremans W."/>
            <person name="Wieme A.D."/>
            <person name="De Vuyst L."/>
            <person name="Vandamme P."/>
        </authorList>
    </citation>
    <scope>NUCLEOTIDE SEQUENCE [LARGE SCALE GENOMIC DNA]</scope>
    <source>
        <strain evidence="2 3">LMG 30640</strain>
    </source>
</reference>
<comment type="caution">
    <text evidence="2">The sequence shown here is derived from an EMBL/GenBank/DDBJ whole genome shotgun (WGS) entry which is preliminary data.</text>
</comment>
<protein>
    <submittedName>
        <fullName evidence="2">DUF541 domain-containing protein</fullName>
    </submittedName>
</protein>
<evidence type="ECO:0000256" key="1">
    <source>
        <dbReference type="SAM" id="SignalP"/>
    </source>
</evidence>
<dbReference type="Proteomes" id="UP000635278">
    <property type="component" value="Unassembled WGS sequence"/>
</dbReference>
<keyword evidence="1" id="KW-0732">Signal</keyword>
<sequence length="232" mass="24636">MRHPKLAVVVTSLCFCFSTAIPAVASPDSSDDGTKLHISGSGSAEASPDLIIATLTARSEASSAVRAQSETNEMMHKAMMMAQQVGNISSSAGSYFVSQTSPANNMPKNWEARQTISIKSKNADTLLPLVGRLQSSGLLLEGIDWSLSDDHRKVLTLDAEKLATQDMLRRADGIASALSMKVATIVDVTVDEAMYPRPVMFMAKAAAAPMSTPDSQKVTATVRATIILRHAG</sequence>
<organism evidence="2 3">
    <name type="scientific">Acetobacter musti</name>
    <dbReference type="NCBI Taxonomy" id="864732"/>
    <lineage>
        <taxon>Bacteria</taxon>
        <taxon>Pseudomonadati</taxon>
        <taxon>Pseudomonadota</taxon>
        <taxon>Alphaproteobacteria</taxon>
        <taxon>Acetobacterales</taxon>
        <taxon>Acetobacteraceae</taxon>
        <taxon>Acetobacter</taxon>
    </lineage>
</organism>
<dbReference type="Pfam" id="PF04402">
    <property type="entry name" value="SIMPL"/>
    <property type="match status" value="1"/>
</dbReference>
<dbReference type="EMBL" id="WOTB01000023">
    <property type="protein sequence ID" value="NHN85982.1"/>
    <property type="molecule type" value="Genomic_DNA"/>
</dbReference>